<dbReference type="PANTHER" id="PTHR11012:SF56">
    <property type="entry name" value="CHK KINASE-LIKE DOMAIN-CONTAINING PROTEIN-RELATED"/>
    <property type="match status" value="1"/>
</dbReference>
<dbReference type="Gene3D" id="3.90.1200.10">
    <property type="match status" value="1"/>
</dbReference>
<dbReference type="InterPro" id="IPR004119">
    <property type="entry name" value="EcKL"/>
</dbReference>
<protein>
    <recommendedName>
        <fullName evidence="1">CHK kinase-like domain-containing protein</fullName>
    </recommendedName>
</protein>
<evidence type="ECO:0000313" key="3">
    <source>
        <dbReference type="Proteomes" id="UP001177670"/>
    </source>
</evidence>
<dbReference type="SUPFAM" id="SSF56112">
    <property type="entry name" value="Protein kinase-like (PK-like)"/>
    <property type="match status" value="1"/>
</dbReference>
<keyword evidence="3" id="KW-1185">Reference proteome</keyword>
<accession>A0AA40GCT0</accession>
<feature type="domain" description="CHK kinase-like" evidence="1">
    <location>
        <begin position="136"/>
        <end position="331"/>
    </location>
</feature>
<name>A0AA40GCT0_9HYME</name>
<sequence length="415" mass="48348">MSRSRMEVNHLTIDECVFEKALQRKLSNETARILEIKYYYLSEKGVNFLSDLYEIRIKYTVPSNNEITKETKLVQAINVIVKVEPLNELLHSIVSQQDLFDTELKVLRDVLPRIKKFVSHQLGPDLLYGCDDSRIIIMENLMERGFVMKDRQKGLSLAHCRLVLQQLARLHAGSVAVFEKDPEMVKSFIDGGILSTKCPKSFIRMMEVSLLRIAEEMKKWSDEKCACTAGKLIKLSETIGEDCIHIYDYDNDEFCVLNHGDCWINNIMFEENEKGQPVELLLVDYQMSVYTSPVIDLLYFLNICPEFDLKYTQDNYFLKIYLDTLEETMKNIGCKRKPPTMKELKEAMHKRRLYAVFSGVILYLRMMADKEDTEDFILLFDKLSGETRLDVFKNPDAVKLAHKMIPIMNERGYFD</sequence>
<dbReference type="AlphaFoldDB" id="A0AA40GCT0"/>
<gene>
    <name evidence="2" type="ORF">K0M31_008050</name>
</gene>
<organism evidence="2 3">
    <name type="scientific">Melipona bicolor</name>
    <dbReference type="NCBI Taxonomy" id="60889"/>
    <lineage>
        <taxon>Eukaryota</taxon>
        <taxon>Metazoa</taxon>
        <taxon>Ecdysozoa</taxon>
        <taxon>Arthropoda</taxon>
        <taxon>Hexapoda</taxon>
        <taxon>Insecta</taxon>
        <taxon>Pterygota</taxon>
        <taxon>Neoptera</taxon>
        <taxon>Endopterygota</taxon>
        <taxon>Hymenoptera</taxon>
        <taxon>Apocrita</taxon>
        <taxon>Aculeata</taxon>
        <taxon>Apoidea</taxon>
        <taxon>Anthophila</taxon>
        <taxon>Apidae</taxon>
        <taxon>Melipona</taxon>
    </lineage>
</organism>
<evidence type="ECO:0000259" key="1">
    <source>
        <dbReference type="SMART" id="SM00587"/>
    </source>
</evidence>
<comment type="caution">
    <text evidence="2">The sequence shown here is derived from an EMBL/GenBank/DDBJ whole genome shotgun (WGS) entry which is preliminary data.</text>
</comment>
<dbReference type="Proteomes" id="UP001177670">
    <property type="component" value="Unassembled WGS sequence"/>
</dbReference>
<dbReference type="InterPro" id="IPR011009">
    <property type="entry name" value="Kinase-like_dom_sf"/>
</dbReference>
<reference evidence="2" key="1">
    <citation type="submission" date="2021-10" db="EMBL/GenBank/DDBJ databases">
        <title>Melipona bicolor Genome sequencing and assembly.</title>
        <authorList>
            <person name="Araujo N.S."/>
            <person name="Arias M.C."/>
        </authorList>
    </citation>
    <scope>NUCLEOTIDE SEQUENCE</scope>
    <source>
        <strain evidence="2">USP_2M_L1-L4_2017</strain>
        <tissue evidence="2">Whole body</tissue>
    </source>
</reference>
<dbReference type="SMART" id="SM00587">
    <property type="entry name" value="CHK"/>
    <property type="match status" value="1"/>
</dbReference>
<dbReference type="PANTHER" id="PTHR11012">
    <property type="entry name" value="PROTEIN KINASE-LIKE DOMAIN-CONTAINING"/>
    <property type="match status" value="1"/>
</dbReference>
<dbReference type="InterPro" id="IPR015897">
    <property type="entry name" value="CHK_kinase-like"/>
</dbReference>
<evidence type="ECO:0000313" key="2">
    <source>
        <dbReference type="EMBL" id="KAK1135280.1"/>
    </source>
</evidence>
<proteinExistence type="predicted"/>
<dbReference type="Pfam" id="PF02958">
    <property type="entry name" value="EcKL"/>
    <property type="match status" value="1"/>
</dbReference>
<dbReference type="EMBL" id="JAHYIQ010000002">
    <property type="protein sequence ID" value="KAK1135280.1"/>
    <property type="molecule type" value="Genomic_DNA"/>
</dbReference>